<protein>
    <submittedName>
        <fullName evidence="3">Redoxin</fullName>
    </submittedName>
</protein>
<dbReference type="InterPro" id="IPR013766">
    <property type="entry name" value="Thioredoxin_domain"/>
</dbReference>
<evidence type="ECO:0000259" key="2">
    <source>
        <dbReference type="PROSITE" id="PS51352"/>
    </source>
</evidence>
<dbReference type="PROSITE" id="PS51352">
    <property type="entry name" value="THIOREDOXIN_2"/>
    <property type="match status" value="1"/>
</dbReference>
<dbReference type="InterPro" id="IPR013740">
    <property type="entry name" value="Redoxin"/>
</dbReference>
<dbReference type="Gene3D" id="3.40.30.10">
    <property type="entry name" value="Glutaredoxin"/>
    <property type="match status" value="1"/>
</dbReference>
<dbReference type="SUPFAM" id="SSF52833">
    <property type="entry name" value="Thioredoxin-like"/>
    <property type="match status" value="1"/>
</dbReference>
<evidence type="ECO:0000313" key="4">
    <source>
        <dbReference type="Proteomes" id="UP000294887"/>
    </source>
</evidence>
<sequence>MKDIRRNVIKAGAAALLLPILPTTVFAAKKHNYGIAGKLAPELKISDWIDGSGKSTSFKLADHQGKYVFMEFWQSWCPGCHAHGFPTLKKISDAFKGSEHFTAIAIQTTFEGHTVNTSDKMREIQKRYELDIVFGHDAGDPKSHGHPKTMMDYRSGGTPWAVLISPEGKVLFNDFHINAEGAIQLLEQEIKKLA</sequence>
<dbReference type="PANTHER" id="PTHR42852:SF13">
    <property type="entry name" value="PROTEIN DIPZ"/>
    <property type="match status" value="1"/>
</dbReference>
<dbReference type="InterPro" id="IPR036249">
    <property type="entry name" value="Thioredoxin-like_sf"/>
</dbReference>
<dbReference type="AlphaFoldDB" id="A0A4R1F4C5"/>
<accession>A0A4R1F4C5</accession>
<dbReference type="OrthoDB" id="9799347at2"/>
<dbReference type="RefSeq" id="WP_131903866.1">
    <property type="nucleotide sequence ID" value="NZ_BAAAFU010000008.1"/>
</dbReference>
<evidence type="ECO:0000256" key="1">
    <source>
        <dbReference type="SAM" id="SignalP"/>
    </source>
</evidence>
<organism evidence="3 4">
    <name type="scientific">Cocleimonas flava</name>
    <dbReference type="NCBI Taxonomy" id="634765"/>
    <lineage>
        <taxon>Bacteria</taxon>
        <taxon>Pseudomonadati</taxon>
        <taxon>Pseudomonadota</taxon>
        <taxon>Gammaproteobacteria</taxon>
        <taxon>Thiotrichales</taxon>
        <taxon>Thiotrichaceae</taxon>
        <taxon>Cocleimonas</taxon>
    </lineage>
</organism>
<proteinExistence type="predicted"/>
<comment type="caution">
    <text evidence="3">The sequence shown here is derived from an EMBL/GenBank/DDBJ whole genome shotgun (WGS) entry which is preliminary data.</text>
</comment>
<gene>
    <name evidence="3" type="ORF">EV695_0029</name>
</gene>
<feature type="signal peptide" evidence="1">
    <location>
        <begin position="1"/>
        <end position="27"/>
    </location>
</feature>
<dbReference type="CDD" id="cd02966">
    <property type="entry name" value="TlpA_like_family"/>
    <property type="match status" value="1"/>
</dbReference>
<keyword evidence="4" id="KW-1185">Reference proteome</keyword>
<feature type="chain" id="PRO_5020574284" evidence="1">
    <location>
        <begin position="28"/>
        <end position="194"/>
    </location>
</feature>
<dbReference type="Pfam" id="PF08534">
    <property type="entry name" value="Redoxin"/>
    <property type="match status" value="1"/>
</dbReference>
<keyword evidence="1" id="KW-0732">Signal</keyword>
<feature type="domain" description="Thioredoxin" evidence="2">
    <location>
        <begin position="34"/>
        <end position="191"/>
    </location>
</feature>
<dbReference type="Proteomes" id="UP000294887">
    <property type="component" value="Unassembled WGS sequence"/>
</dbReference>
<dbReference type="EMBL" id="SMFQ01000002">
    <property type="protein sequence ID" value="TCJ88190.1"/>
    <property type="molecule type" value="Genomic_DNA"/>
</dbReference>
<reference evidence="3 4" key="1">
    <citation type="submission" date="2019-03" db="EMBL/GenBank/DDBJ databases">
        <title>Genomic Encyclopedia of Type Strains, Phase IV (KMG-IV): sequencing the most valuable type-strain genomes for metagenomic binning, comparative biology and taxonomic classification.</title>
        <authorList>
            <person name="Goeker M."/>
        </authorList>
    </citation>
    <scope>NUCLEOTIDE SEQUENCE [LARGE SCALE GENOMIC DNA]</scope>
    <source>
        <strain evidence="3 4">DSM 24830</strain>
    </source>
</reference>
<dbReference type="GO" id="GO:0016491">
    <property type="term" value="F:oxidoreductase activity"/>
    <property type="evidence" value="ECO:0007669"/>
    <property type="project" value="InterPro"/>
</dbReference>
<name>A0A4R1F4C5_9GAMM</name>
<evidence type="ECO:0000313" key="3">
    <source>
        <dbReference type="EMBL" id="TCJ88190.1"/>
    </source>
</evidence>
<dbReference type="InterPro" id="IPR050553">
    <property type="entry name" value="Thioredoxin_ResA/DsbE_sf"/>
</dbReference>
<dbReference type="PANTHER" id="PTHR42852">
    <property type="entry name" value="THIOL:DISULFIDE INTERCHANGE PROTEIN DSBE"/>
    <property type="match status" value="1"/>
</dbReference>